<accession>A0AAN7VQF3</accession>
<dbReference type="PANTHER" id="PTHR34153">
    <property type="entry name" value="SI:CH211-262H13.3-RELATED-RELATED"/>
    <property type="match status" value="1"/>
</dbReference>
<dbReference type="InterPro" id="IPR032071">
    <property type="entry name" value="DUF4806"/>
</dbReference>
<dbReference type="Pfam" id="PF16064">
    <property type="entry name" value="DUF4806"/>
    <property type="match status" value="1"/>
</dbReference>
<dbReference type="Proteomes" id="UP001329430">
    <property type="component" value="Chromosome 2"/>
</dbReference>
<keyword evidence="4" id="KW-1185">Reference proteome</keyword>
<evidence type="ECO:0000313" key="3">
    <source>
        <dbReference type="EMBL" id="KAK5648208.1"/>
    </source>
</evidence>
<reference evidence="3 4" key="1">
    <citation type="journal article" date="2024" name="Insects">
        <title>An Improved Chromosome-Level Genome Assembly of the Firefly Pyrocoelia pectoralis.</title>
        <authorList>
            <person name="Fu X."/>
            <person name="Meyer-Rochow V.B."/>
            <person name="Ballantyne L."/>
            <person name="Zhu X."/>
        </authorList>
    </citation>
    <scope>NUCLEOTIDE SEQUENCE [LARGE SCALE GENOMIC DNA]</scope>
    <source>
        <strain evidence="3">XCY_ONT2</strain>
    </source>
</reference>
<dbReference type="EMBL" id="JAVRBK010000002">
    <property type="protein sequence ID" value="KAK5648208.1"/>
    <property type="molecule type" value="Genomic_DNA"/>
</dbReference>
<organism evidence="3 4">
    <name type="scientific">Pyrocoelia pectoralis</name>
    <dbReference type="NCBI Taxonomy" id="417401"/>
    <lineage>
        <taxon>Eukaryota</taxon>
        <taxon>Metazoa</taxon>
        <taxon>Ecdysozoa</taxon>
        <taxon>Arthropoda</taxon>
        <taxon>Hexapoda</taxon>
        <taxon>Insecta</taxon>
        <taxon>Pterygota</taxon>
        <taxon>Neoptera</taxon>
        <taxon>Endopterygota</taxon>
        <taxon>Coleoptera</taxon>
        <taxon>Polyphaga</taxon>
        <taxon>Elateriformia</taxon>
        <taxon>Elateroidea</taxon>
        <taxon>Lampyridae</taxon>
        <taxon>Lampyrinae</taxon>
        <taxon>Pyrocoelia</taxon>
    </lineage>
</organism>
<evidence type="ECO:0000256" key="1">
    <source>
        <dbReference type="SAM" id="MobiDB-lite"/>
    </source>
</evidence>
<sequence>MAFVGVEFIEDSETRVALVNKKWLTPRKTEVLCPPYKTQDRFNKALKQGDEPCESTWALISVTKCVFECDDYGKAINKLKISEYTSDVQTETEEHCSKGRRLKKPSRYVESDEDSVIDDSSLPRPAKPSTPQLNVVSDKLLQQVLFIREQNKEIIEQNKQILEALRKEKYVIPNVPVSLPIKNNEDLHELSAYVSSERKFDGLTRYLSTVGGANLVSKVNNIIKRCITNKFATQFSFRGKRGGKRAFEDLPLKNVIVCAAKLSDSTATEKEIEDIIKVWLKHAPQRNKAEEKSRNGGENQER</sequence>
<dbReference type="AlphaFoldDB" id="A0AAN7VQF3"/>
<evidence type="ECO:0000313" key="4">
    <source>
        <dbReference type="Proteomes" id="UP001329430"/>
    </source>
</evidence>
<protein>
    <recommendedName>
        <fullName evidence="2">DUF4806 domain-containing protein</fullName>
    </recommendedName>
</protein>
<evidence type="ECO:0000259" key="2">
    <source>
        <dbReference type="Pfam" id="PF16064"/>
    </source>
</evidence>
<comment type="caution">
    <text evidence="3">The sequence shown here is derived from an EMBL/GenBank/DDBJ whole genome shotgun (WGS) entry which is preliminary data.</text>
</comment>
<dbReference type="PANTHER" id="PTHR34153:SF2">
    <property type="entry name" value="SI:CH211-262H13.3-RELATED"/>
    <property type="match status" value="1"/>
</dbReference>
<name>A0AAN7VQF3_9COLE</name>
<feature type="region of interest" description="Disordered" evidence="1">
    <location>
        <begin position="109"/>
        <end position="130"/>
    </location>
</feature>
<proteinExistence type="predicted"/>
<feature type="domain" description="DUF4806" evidence="2">
    <location>
        <begin position="176"/>
        <end position="249"/>
    </location>
</feature>
<gene>
    <name evidence="3" type="ORF">RI129_003100</name>
</gene>